<dbReference type="GO" id="GO:0051118">
    <property type="term" value="F:glucan endo-1,3-alpha-glucosidase activity"/>
    <property type="evidence" value="ECO:0007669"/>
    <property type="project" value="InterPro"/>
</dbReference>
<protein>
    <submittedName>
        <fullName evidence="3">Putative alpha-1,3-glucanase</fullName>
    </submittedName>
</protein>
<name>S7ZMT6_PENO1</name>
<proteinExistence type="predicted"/>
<feature type="compositionally biased region" description="Low complexity" evidence="1">
    <location>
        <begin position="496"/>
        <end position="523"/>
    </location>
</feature>
<evidence type="ECO:0000313" key="3">
    <source>
        <dbReference type="EMBL" id="EPS31664.1"/>
    </source>
</evidence>
<keyword evidence="2" id="KW-0732">Signal</keyword>
<accession>S7ZMT6</accession>
<sequence>MFILMKLVILLSTFIVVVRSLPGRGGDIGKPQALEQSTDRLVFAHFMIGITSNRRNAADYDDDMVQAKSLGIDAFALNIGVDPYTDQQLQFAYASAAKNNMKVFLSFDFNWWHTPQVHEIGQKIAQYGLLPGQLMVDGKIFVSTFAGDDLDVATLRKSVGKPIFFAPNFHPSYGTNISAVDGLLNWMAWPNDGNNKAPTARKNVSVADGDHEYLKALNGKAYIAPASPWFFTHFGPEVPYSKNWVFPSDLLWYDRWNEILAMKPRFVEIVTWNDYGESHYIGPLRSPHTDDGASKWINDMPHEGWLELSKPFIAAFKAGATSVNKYIDEDLLIYWYRPTLRDTNCDSTDTCMVPANNDSGNYFLGRPNGWETMQDSVFVVSLLTAPALIQIDSGGTLFSYNAPAGALAQAIPMHIGTQSFSMIRHGKAILSGSSLKPIISECVCGLYNFNAFVGTLPPGPRDALQPDGLAAFRQGLRVSTCEASPSLGTVPPPTAPVTSSTTIPATTTTTSKEPTTTTTATTTTTTTTATKPCMTSTACTATVTITMQLSTILTTTEVSVMTITQTETQRQTVTATATTCSTGGAGGDGGSPTDKACIAGTGPDNYSGLCVFACKYGYCPPGPCTCTQYGTALPPPPSTGVRGVPLAGEDDSYLGLCSFACDHGYCPSTACRTA</sequence>
<organism evidence="3 4">
    <name type="scientific">Penicillium oxalicum (strain 114-2 / CGMCC 5302)</name>
    <name type="common">Penicillium decumbens</name>
    <dbReference type="NCBI Taxonomy" id="933388"/>
    <lineage>
        <taxon>Eukaryota</taxon>
        <taxon>Fungi</taxon>
        <taxon>Dikarya</taxon>
        <taxon>Ascomycota</taxon>
        <taxon>Pezizomycotina</taxon>
        <taxon>Eurotiomycetes</taxon>
        <taxon>Eurotiomycetidae</taxon>
        <taxon>Eurotiales</taxon>
        <taxon>Aspergillaceae</taxon>
        <taxon>Penicillium</taxon>
    </lineage>
</organism>
<gene>
    <name evidence="3" type="ORF">PDE_06621</name>
</gene>
<evidence type="ECO:0000256" key="2">
    <source>
        <dbReference type="SAM" id="SignalP"/>
    </source>
</evidence>
<dbReference type="AlphaFoldDB" id="S7ZMT6"/>
<dbReference type="OrthoDB" id="3257981at2759"/>
<dbReference type="eggNOG" id="ENOG502QVB5">
    <property type="taxonomic scope" value="Eukaryota"/>
</dbReference>
<dbReference type="Proteomes" id="UP000019376">
    <property type="component" value="Unassembled WGS sequence"/>
</dbReference>
<dbReference type="PhylomeDB" id="S7ZMT6"/>
<dbReference type="Pfam" id="PF03659">
    <property type="entry name" value="Glyco_hydro_71"/>
    <property type="match status" value="1"/>
</dbReference>
<dbReference type="EMBL" id="KB644414">
    <property type="protein sequence ID" value="EPS31664.1"/>
    <property type="molecule type" value="Genomic_DNA"/>
</dbReference>
<feature type="signal peptide" evidence="2">
    <location>
        <begin position="1"/>
        <end position="20"/>
    </location>
</feature>
<dbReference type="HOGENOM" id="CLU_019141_0_1_1"/>
<keyword evidence="4" id="KW-1185">Reference proteome</keyword>
<dbReference type="CDD" id="cd11577">
    <property type="entry name" value="GH71"/>
    <property type="match status" value="1"/>
</dbReference>
<dbReference type="InterPro" id="IPR005197">
    <property type="entry name" value="Glyco_hydro_71"/>
</dbReference>
<feature type="region of interest" description="Disordered" evidence="1">
    <location>
        <begin position="483"/>
        <end position="523"/>
    </location>
</feature>
<dbReference type="Gene3D" id="3.20.20.80">
    <property type="entry name" value="Glycosidases"/>
    <property type="match status" value="1"/>
</dbReference>
<feature type="chain" id="PRO_5004547458" evidence="2">
    <location>
        <begin position="21"/>
        <end position="674"/>
    </location>
</feature>
<dbReference type="STRING" id="933388.S7ZMT6"/>
<evidence type="ECO:0000313" key="4">
    <source>
        <dbReference type="Proteomes" id="UP000019376"/>
    </source>
</evidence>
<reference evidence="3 4" key="1">
    <citation type="journal article" date="2013" name="PLoS ONE">
        <title>Genomic and secretomic analyses reveal unique features of the lignocellulolytic enzyme system of Penicillium decumbens.</title>
        <authorList>
            <person name="Liu G."/>
            <person name="Zhang L."/>
            <person name="Wei X."/>
            <person name="Zou G."/>
            <person name="Qin Y."/>
            <person name="Ma L."/>
            <person name="Li J."/>
            <person name="Zheng H."/>
            <person name="Wang S."/>
            <person name="Wang C."/>
            <person name="Xun L."/>
            <person name="Zhao G.-P."/>
            <person name="Zhou Z."/>
            <person name="Qu Y."/>
        </authorList>
    </citation>
    <scope>NUCLEOTIDE SEQUENCE [LARGE SCALE GENOMIC DNA]</scope>
    <source>
        <strain evidence="4">114-2 / CGMCC 5302</strain>
    </source>
</reference>
<evidence type="ECO:0000256" key="1">
    <source>
        <dbReference type="SAM" id="MobiDB-lite"/>
    </source>
</evidence>